<organism evidence="5 6">
    <name type="scientific">Nocardioides flavescens</name>
    <dbReference type="NCBI Taxonomy" id="2691959"/>
    <lineage>
        <taxon>Bacteria</taxon>
        <taxon>Bacillati</taxon>
        <taxon>Actinomycetota</taxon>
        <taxon>Actinomycetes</taxon>
        <taxon>Propionibacteriales</taxon>
        <taxon>Nocardioidaceae</taxon>
        <taxon>Nocardioides</taxon>
    </lineage>
</organism>
<dbReference type="GO" id="GO:0003677">
    <property type="term" value="F:DNA binding"/>
    <property type="evidence" value="ECO:0007669"/>
    <property type="project" value="UniProtKB-KW"/>
</dbReference>
<evidence type="ECO:0000313" key="6">
    <source>
        <dbReference type="Proteomes" id="UP000473325"/>
    </source>
</evidence>
<evidence type="ECO:0000259" key="4">
    <source>
        <dbReference type="Pfam" id="PF12802"/>
    </source>
</evidence>
<evidence type="ECO:0000256" key="3">
    <source>
        <dbReference type="ARBA" id="ARBA00023163"/>
    </source>
</evidence>
<evidence type="ECO:0000256" key="1">
    <source>
        <dbReference type="ARBA" id="ARBA00023015"/>
    </source>
</evidence>
<dbReference type="AlphaFoldDB" id="A0A6L7EZW8"/>
<dbReference type="GO" id="GO:0003700">
    <property type="term" value="F:DNA-binding transcription factor activity"/>
    <property type="evidence" value="ECO:0007669"/>
    <property type="project" value="InterPro"/>
</dbReference>
<dbReference type="Gene3D" id="1.10.10.10">
    <property type="entry name" value="Winged helix-like DNA-binding domain superfamily/Winged helix DNA-binding domain"/>
    <property type="match status" value="1"/>
</dbReference>
<feature type="domain" description="HTH marR-type" evidence="4">
    <location>
        <begin position="31"/>
        <end position="85"/>
    </location>
</feature>
<evidence type="ECO:0000256" key="2">
    <source>
        <dbReference type="ARBA" id="ARBA00023125"/>
    </source>
</evidence>
<dbReference type="Pfam" id="PF12802">
    <property type="entry name" value="MarR_2"/>
    <property type="match status" value="1"/>
</dbReference>
<dbReference type="PANTHER" id="PTHR38465">
    <property type="entry name" value="HTH-TYPE TRANSCRIPTIONAL REGULATOR MJ1563-RELATED"/>
    <property type="match status" value="1"/>
</dbReference>
<dbReference type="RefSeq" id="WP_160877102.1">
    <property type="nucleotide sequence ID" value="NZ_WUEK01000004.1"/>
</dbReference>
<dbReference type="InterPro" id="IPR000835">
    <property type="entry name" value="HTH_MarR-typ"/>
</dbReference>
<dbReference type="InterPro" id="IPR052362">
    <property type="entry name" value="HTH-GbsR_regulator"/>
</dbReference>
<dbReference type="InterPro" id="IPR036388">
    <property type="entry name" value="WH-like_DNA-bd_sf"/>
</dbReference>
<keyword evidence="6" id="KW-1185">Reference proteome</keyword>
<dbReference type="SUPFAM" id="SSF46785">
    <property type="entry name" value="Winged helix' DNA-binding domain"/>
    <property type="match status" value="1"/>
</dbReference>
<dbReference type="InterPro" id="IPR036390">
    <property type="entry name" value="WH_DNA-bd_sf"/>
</dbReference>
<protein>
    <submittedName>
        <fullName evidence="5">MarR family transcriptional regulator</fullName>
    </submittedName>
</protein>
<accession>A0A6L7EZW8</accession>
<proteinExistence type="predicted"/>
<reference evidence="5 6" key="1">
    <citation type="submission" date="2019-12" db="EMBL/GenBank/DDBJ databases">
        <authorList>
            <person name="Kun Z."/>
        </authorList>
    </citation>
    <scope>NUCLEOTIDE SEQUENCE [LARGE SCALE GENOMIC DNA]</scope>
    <source>
        <strain evidence="5 6">YIM 123512</strain>
    </source>
</reference>
<keyword evidence="2" id="KW-0238">DNA-binding</keyword>
<gene>
    <name evidence="5" type="ORF">GRQ65_08365</name>
</gene>
<comment type="caution">
    <text evidence="5">The sequence shown here is derived from an EMBL/GenBank/DDBJ whole genome shotgun (WGS) entry which is preliminary data.</text>
</comment>
<evidence type="ECO:0000313" key="5">
    <source>
        <dbReference type="EMBL" id="MXG89561.1"/>
    </source>
</evidence>
<dbReference type="PANTHER" id="PTHR38465:SF2">
    <property type="entry name" value="HTH-TYPE TRANSCRIPTIONAL REGULATOR MMPR5"/>
    <property type="match status" value="1"/>
</dbReference>
<sequence length="176" mass="20161">MSEEQSTLGEAARRFVEDFADNWHESGAGRMEGRVMGYLLITTSDHVSSAELSRELGIASGAVSMATRALGDQGYIRRRRLPGDRSHYFEAHEDIWGGFLTSERRWVFRMESVLDEANQQLDLEGAARRRVLIAREYMRWLGDYNQQMFRDWRAHLAAHTEALGEEPLDPADEETP</sequence>
<dbReference type="EMBL" id="WUEK01000004">
    <property type="protein sequence ID" value="MXG89561.1"/>
    <property type="molecule type" value="Genomic_DNA"/>
</dbReference>
<keyword evidence="1" id="KW-0805">Transcription regulation</keyword>
<dbReference type="Proteomes" id="UP000473325">
    <property type="component" value="Unassembled WGS sequence"/>
</dbReference>
<name>A0A6L7EZW8_9ACTN</name>
<keyword evidence="3" id="KW-0804">Transcription</keyword>